<keyword evidence="2" id="KW-1185">Reference proteome</keyword>
<dbReference type="Proteomes" id="UP001143856">
    <property type="component" value="Unassembled WGS sequence"/>
</dbReference>
<reference evidence="1" key="1">
    <citation type="submission" date="2022-10" db="EMBL/GenBank/DDBJ databases">
        <title>Genome Sequence of Xylaria curta.</title>
        <authorList>
            <person name="Buettner E."/>
        </authorList>
    </citation>
    <scope>NUCLEOTIDE SEQUENCE</scope>
    <source>
        <strain evidence="1">Babe10</strain>
    </source>
</reference>
<evidence type="ECO:0000313" key="2">
    <source>
        <dbReference type="Proteomes" id="UP001143856"/>
    </source>
</evidence>
<proteinExistence type="predicted"/>
<accession>A0ACC1PR45</accession>
<gene>
    <name evidence="1" type="ORF">NUW58_g414</name>
</gene>
<name>A0ACC1PR45_9PEZI</name>
<sequence length="228" mass="26352">MMSYGPQVSPTGQMATFHPFPRLPPELRAQIWKMTVTPRVVDVRILYKFCATYSDYLLRQSLVLPHLSSLTPVPAILQTCREARFQGLYQKAFSELDTPNSVEPRYIWTRFEVDTIHIGASTLSDFTSVAPLIQRLKFEAENSDENFLQHESRALSNFVNAKEIYVVCSDGLRAWHHTSEDCHWACGKDNLFFIDPYEGIMMRSIEMDAMFDEMVEDEYAQDQVYVES</sequence>
<protein>
    <submittedName>
        <fullName evidence="1">Uncharacterized protein</fullName>
    </submittedName>
</protein>
<evidence type="ECO:0000313" key="1">
    <source>
        <dbReference type="EMBL" id="KAJ2998177.1"/>
    </source>
</evidence>
<dbReference type="EMBL" id="JAPDGR010000034">
    <property type="protein sequence ID" value="KAJ2998177.1"/>
    <property type="molecule type" value="Genomic_DNA"/>
</dbReference>
<comment type="caution">
    <text evidence="1">The sequence shown here is derived from an EMBL/GenBank/DDBJ whole genome shotgun (WGS) entry which is preliminary data.</text>
</comment>
<organism evidence="1 2">
    <name type="scientific">Xylaria curta</name>
    <dbReference type="NCBI Taxonomy" id="42375"/>
    <lineage>
        <taxon>Eukaryota</taxon>
        <taxon>Fungi</taxon>
        <taxon>Dikarya</taxon>
        <taxon>Ascomycota</taxon>
        <taxon>Pezizomycotina</taxon>
        <taxon>Sordariomycetes</taxon>
        <taxon>Xylariomycetidae</taxon>
        <taxon>Xylariales</taxon>
        <taxon>Xylariaceae</taxon>
        <taxon>Xylaria</taxon>
    </lineage>
</organism>